<feature type="compositionally biased region" description="Low complexity" evidence="2">
    <location>
        <begin position="354"/>
        <end position="371"/>
    </location>
</feature>
<feature type="region of interest" description="Disordered" evidence="2">
    <location>
        <begin position="1"/>
        <end position="22"/>
    </location>
</feature>
<organism evidence="3 4">
    <name type="scientific">Mortierella hygrophila</name>
    <dbReference type="NCBI Taxonomy" id="979708"/>
    <lineage>
        <taxon>Eukaryota</taxon>
        <taxon>Fungi</taxon>
        <taxon>Fungi incertae sedis</taxon>
        <taxon>Mucoromycota</taxon>
        <taxon>Mortierellomycotina</taxon>
        <taxon>Mortierellomycetes</taxon>
        <taxon>Mortierellales</taxon>
        <taxon>Mortierellaceae</taxon>
        <taxon>Mortierella</taxon>
    </lineage>
</organism>
<comment type="similarity">
    <text evidence="1">Belongs to the FAM72 family.</text>
</comment>
<dbReference type="GO" id="GO:0005829">
    <property type="term" value="C:cytosol"/>
    <property type="evidence" value="ECO:0007669"/>
    <property type="project" value="TreeGrafter"/>
</dbReference>
<comment type="caution">
    <text evidence="3">The sequence shown here is derived from an EMBL/GenBank/DDBJ whole genome shotgun (WGS) entry which is preliminary data.</text>
</comment>
<accession>A0A9P6K647</accession>
<keyword evidence="4" id="KW-1185">Reference proteome</keyword>
<feature type="compositionally biased region" description="Low complexity" evidence="2">
    <location>
        <begin position="397"/>
        <end position="413"/>
    </location>
</feature>
<dbReference type="EMBL" id="JAAAXW010000025">
    <property type="protein sequence ID" value="KAF9548805.1"/>
    <property type="molecule type" value="Genomic_DNA"/>
</dbReference>
<feature type="compositionally biased region" description="Acidic residues" evidence="2">
    <location>
        <begin position="206"/>
        <end position="263"/>
    </location>
</feature>
<feature type="compositionally biased region" description="Low complexity" evidence="2">
    <location>
        <begin position="126"/>
        <end position="139"/>
    </location>
</feature>
<evidence type="ECO:0000313" key="3">
    <source>
        <dbReference type="EMBL" id="KAF9548805.1"/>
    </source>
</evidence>
<dbReference type="Pfam" id="PF14976">
    <property type="entry name" value="YPEH2ZP"/>
    <property type="match status" value="1"/>
</dbReference>
<feature type="compositionally biased region" description="Polar residues" evidence="2">
    <location>
        <begin position="140"/>
        <end position="153"/>
    </location>
</feature>
<evidence type="ECO:0000313" key="4">
    <source>
        <dbReference type="Proteomes" id="UP000723463"/>
    </source>
</evidence>
<dbReference type="InterPro" id="IPR026768">
    <property type="entry name" value="YPEH2ZP"/>
</dbReference>
<feature type="compositionally biased region" description="Low complexity" evidence="2">
    <location>
        <begin position="281"/>
        <end position="295"/>
    </location>
</feature>
<feature type="compositionally biased region" description="Low complexity" evidence="2">
    <location>
        <begin position="177"/>
        <end position="189"/>
    </location>
</feature>
<feature type="region of interest" description="Disordered" evidence="2">
    <location>
        <begin position="113"/>
        <end position="153"/>
    </location>
</feature>
<name>A0A9P6K647_9FUNG</name>
<gene>
    <name evidence="3" type="primary">FAM72A_1</name>
    <name evidence="3" type="ORF">EC957_005478</name>
</gene>
<proteinExistence type="inferred from homology"/>
<feature type="compositionally biased region" description="Polar residues" evidence="2">
    <location>
        <begin position="1"/>
        <end position="10"/>
    </location>
</feature>
<protein>
    <submittedName>
        <fullName evidence="3">Protein fam72a</fullName>
    </submittedName>
</protein>
<feature type="compositionally biased region" description="Low complexity" evidence="2">
    <location>
        <begin position="310"/>
        <end position="338"/>
    </location>
</feature>
<dbReference type="Proteomes" id="UP000723463">
    <property type="component" value="Unassembled WGS sequence"/>
</dbReference>
<reference evidence="3" key="1">
    <citation type="journal article" date="2020" name="Fungal Divers.">
        <title>Resolving the Mortierellaceae phylogeny through synthesis of multi-gene phylogenetics and phylogenomics.</title>
        <authorList>
            <person name="Vandepol N."/>
            <person name="Liber J."/>
            <person name="Desiro A."/>
            <person name="Na H."/>
            <person name="Kennedy M."/>
            <person name="Barry K."/>
            <person name="Grigoriev I.V."/>
            <person name="Miller A.N."/>
            <person name="O'Donnell K."/>
            <person name="Stajich J.E."/>
            <person name="Bonito G."/>
        </authorList>
    </citation>
    <scope>NUCLEOTIDE SEQUENCE</scope>
    <source>
        <strain evidence="3">NRRL 2591</strain>
    </source>
</reference>
<feature type="compositionally biased region" description="Polar residues" evidence="2">
    <location>
        <begin position="414"/>
        <end position="427"/>
    </location>
</feature>
<evidence type="ECO:0000256" key="2">
    <source>
        <dbReference type="SAM" id="MobiDB-lite"/>
    </source>
</evidence>
<dbReference type="AlphaFoldDB" id="A0A9P6K647"/>
<dbReference type="PANTHER" id="PTHR31841:SF1">
    <property type="entry name" value="PROTEIN FAM72A-RELATED"/>
    <property type="match status" value="1"/>
</dbReference>
<evidence type="ECO:0000256" key="1">
    <source>
        <dbReference type="ARBA" id="ARBA00006888"/>
    </source>
</evidence>
<sequence length="573" mass="64567">MPHSSDQNNRLPRRSIFQSPRHPSAQFLARTDSPTTSTLTLQHFSDGSHSLRRSSNIAQNLSRLVETQSPMIPRMMSLGNNSGNSNSGTPVSTWSQQPRIGHSQAIVGLTTSLVGSTSHGGGGGSSSSSSMPLSNTQTSQQHHPNIVVRTTTPVYTNSYSDRMASMRDSVVEQMRSHVQSQQQPHQQQWHQEDNNNTYTMPRNDSESQDLDTESEEEEGERGEEDDEQGEEDDEQGEEDDEQGEEDDEQGEEDEDMELDEYEHEDDRHHYGQSQALDVYGQRQYYSQFSPSRSSSLNETPLMTRGQIYASPQGSSPSSQQQQQQQQPSHRHPQQFPSSRRTILPPREMPPLSWSRQSSVSSGHFSHPSQSQNQRHPQEMNRRGSSYRQQQPVTPEYQSFNSSRQQQGGRQSMSEGTMTVETPSQQQQRPAFLSQPVYQLACAACIRPLCLRAMKAVMLSDHSKELYSTDMPPAGLQLVNDDRQVRHCACRIRDSACLGCGQVAGYHVTQPCSDCLKDQNNGHFWMFYSSAVVHYKRLRVDGHVGDVMLWANVPSINFDQALAQQLRREVPNLS</sequence>
<dbReference type="PANTHER" id="PTHR31841">
    <property type="entry name" value="PROTEIN FAM72A-RELATED"/>
    <property type="match status" value="1"/>
</dbReference>
<feature type="compositionally biased region" description="Polar residues" evidence="2">
    <location>
        <begin position="382"/>
        <end position="396"/>
    </location>
</feature>
<feature type="region of interest" description="Disordered" evidence="2">
    <location>
        <begin position="170"/>
        <end position="427"/>
    </location>
</feature>